<dbReference type="RefSeq" id="WP_135640418.1">
    <property type="nucleotide sequence ID" value="NZ_RQGH01000006.1"/>
</dbReference>
<name>A0A4Z0ZXW9_9LEPT</name>
<keyword evidence="3" id="KW-1185">Reference proteome</keyword>
<accession>A0A4Z0ZXW9</accession>
<organism evidence="2 3">
    <name type="scientific">Leptospira jelokensis</name>
    <dbReference type="NCBI Taxonomy" id="2484931"/>
    <lineage>
        <taxon>Bacteria</taxon>
        <taxon>Pseudomonadati</taxon>
        <taxon>Spirochaetota</taxon>
        <taxon>Spirochaetia</taxon>
        <taxon>Leptospirales</taxon>
        <taxon>Leptospiraceae</taxon>
        <taxon>Leptospira</taxon>
    </lineage>
</organism>
<keyword evidence="1" id="KW-0472">Membrane</keyword>
<dbReference type="AlphaFoldDB" id="A0A4Z0ZXW9"/>
<keyword evidence="1" id="KW-0812">Transmembrane</keyword>
<gene>
    <name evidence="2" type="ORF">EHQ62_01045</name>
</gene>
<feature type="transmembrane region" description="Helical" evidence="1">
    <location>
        <begin position="34"/>
        <end position="55"/>
    </location>
</feature>
<evidence type="ECO:0000256" key="1">
    <source>
        <dbReference type="SAM" id="Phobius"/>
    </source>
</evidence>
<feature type="transmembrane region" description="Helical" evidence="1">
    <location>
        <begin position="7"/>
        <end position="28"/>
    </location>
</feature>
<evidence type="ECO:0000313" key="2">
    <source>
        <dbReference type="EMBL" id="TGL75964.1"/>
    </source>
</evidence>
<keyword evidence="1" id="KW-1133">Transmembrane helix</keyword>
<sequence>MYQLSEVLNLIFDSIGLLILVRLFWLGLIPNYKFLLLGFLCIWFSNIFTVVEGYCFPDLFNLLEHSFYFFSSVFFLISVKKEILVSAH</sequence>
<protein>
    <submittedName>
        <fullName evidence="2">Uncharacterized protein</fullName>
    </submittedName>
</protein>
<comment type="caution">
    <text evidence="2">The sequence shown here is derived from an EMBL/GenBank/DDBJ whole genome shotgun (WGS) entry which is preliminary data.</text>
</comment>
<dbReference type="EMBL" id="RQGH01000006">
    <property type="protein sequence ID" value="TGL75964.1"/>
    <property type="molecule type" value="Genomic_DNA"/>
</dbReference>
<evidence type="ECO:0000313" key="3">
    <source>
        <dbReference type="Proteomes" id="UP000297567"/>
    </source>
</evidence>
<dbReference type="Proteomes" id="UP000297567">
    <property type="component" value="Unassembled WGS sequence"/>
</dbReference>
<proteinExistence type="predicted"/>
<reference evidence="2" key="1">
    <citation type="journal article" date="2019" name="PLoS Negl. Trop. Dis.">
        <title>Revisiting the worldwide diversity of Leptospira species in the environment.</title>
        <authorList>
            <person name="Vincent A.T."/>
            <person name="Schiettekatte O."/>
            <person name="Bourhy P."/>
            <person name="Veyrier F.J."/>
            <person name="Picardeau M."/>
        </authorList>
    </citation>
    <scope>NUCLEOTIDE SEQUENCE [LARGE SCALE GENOMIC DNA]</scope>
    <source>
        <strain evidence="2">201702451</strain>
    </source>
</reference>